<dbReference type="STRING" id="1168035.SAMN05444280_1385"/>
<dbReference type="PANTHER" id="PTHR22953:SF153">
    <property type="entry name" value="PURPLE ACID PHOSPHATASE"/>
    <property type="match status" value="1"/>
</dbReference>
<accession>A0A1M6N0M7</accession>
<sequence>MRSFLFIFLLALASQTFAKTSKYRLTLRDNPATSVVIGWEQVSGENPVVYYGKEDHGISWEDYTLNAKPNRTVQFAEMENNFVRLAGLSPNTAYYFVIKDSEGVSKRFWFKTAPMDPDARLSFIAGGDSRNNPVPRRNANILVSKLKPHAVLFGGDMTVSGTPEQWQVWLEDWQLTISDDGRMYPVIAARGNHEKNNEMVYHLFDTPSEKIYYALTIGDNLMRAYVLNTEIAIAGNQTRWLKKDLAEHKNATWKIAQYHKPMRPHVSTKKEGDMQYMHWAKLFYDEKVKLVVECDAHTVKTTWPVKPSTGRRSDEGFVRDNRRGTVYVGEGCWGAPLRENDDPKSWTRDSGVFNQFKWIFVDKKGMELRTIKTDNAAEVASVPNDNPFVVPGNLDIWNPANGAVVEIRP</sequence>
<reference evidence="5 6" key="1">
    <citation type="submission" date="2016-11" db="EMBL/GenBank/DDBJ databases">
        <authorList>
            <person name="Jaros S."/>
            <person name="Januszkiewicz K."/>
            <person name="Wedrychowicz H."/>
        </authorList>
    </citation>
    <scope>NUCLEOTIDE SEQUENCE [LARGE SCALE GENOMIC DNA]</scope>
    <source>
        <strain evidence="5 6">DSM 27063</strain>
    </source>
</reference>
<dbReference type="EMBL" id="FQZE01000038">
    <property type="protein sequence ID" value="SHJ89166.1"/>
    <property type="molecule type" value="Genomic_DNA"/>
</dbReference>
<dbReference type="InterPro" id="IPR039331">
    <property type="entry name" value="PAPs-like"/>
</dbReference>
<evidence type="ECO:0000256" key="1">
    <source>
        <dbReference type="ARBA" id="ARBA00022729"/>
    </source>
</evidence>
<evidence type="ECO:0000259" key="3">
    <source>
        <dbReference type="Pfam" id="PF00149"/>
    </source>
</evidence>
<dbReference type="PANTHER" id="PTHR22953">
    <property type="entry name" value="ACID PHOSPHATASE RELATED"/>
    <property type="match status" value="1"/>
</dbReference>
<dbReference type="SUPFAM" id="SSF56300">
    <property type="entry name" value="Metallo-dependent phosphatases"/>
    <property type="match status" value="1"/>
</dbReference>
<keyword evidence="6" id="KW-1185">Reference proteome</keyword>
<dbReference type="Pfam" id="PF00149">
    <property type="entry name" value="Metallophos"/>
    <property type="match status" value="1"/>
</dbReference>
<organism evidence="5 6">
    <name type="scientific">Tangfeifania diversioriginum</name>
    <dbReference type="NCBI Taxonomy" id="1168035"/>
    <lineage>
        <taxon>Bacteria</taxon>
        <taxon>Pseudomonadati</taxon>
        <taxon>Bacteroidota</taxon>
        <taxon>Bacteroidia</taxon>
        <taxon>Marinilabiliales</taxon>
        <taxon>Prolixibacteraceae</taxon>
        <taxon>Tangfeifania</taxon>
    </lineage>
</organism>
<dbReference type="InterPro" id="IPR008963">
    <property type="entry name" value="Purple_acid_Pase-like_N"/>
</dbReference>
<dbReference type="Proteomes" id="UP000184050">
    <property type="component" value="Unassembled WGS sequence"/>
</dbReference>
<dbReference type="InterPro" id="IPR029052">
    <property type="entry name" value="Metallo-depent_PP-like"/>
</dbReference>
<keyword evidence="5" id="KW-0378">Hydrolase</keyword>
<dbReference type="Pfam" id="PF16656">
    <property type="entry name" value="Pur_ac_phosph_N"/>
    <property type="match status" value="1"/>
</dbReference>
<evidence type="ECO:0000313" key="6">
    <source>
        <dbReference type="Proteomes" id="UP000184050"/>
    </source>
</evidence>
<evidence type="ECO:0000259" key="4">
    <source>
        <dbReference type="Pfam" id="PF16656"/>
    </source>
</evidence>
<dbReference type="GO" id="GO:0046872">
    <property type="term" value="F:metal ion binding"/>
    <property type="evidence" value="ECO:0007669"/>
    <property type="project" value="InterPro"/>
</dbReference>
<feature type="signal peptide" evidence="2">
    <location>
        <begin position="1"/>
        <end position="18"/>
    </location>
</feature>
<proteinExistence type="predicted"/>
<dbReference type="GO" id="GO:0003993">
    <property type="term" value="F:acid phosphatase activity"/>
    <property type="evidence" value="ECO:0007669"/>
    <property type="project" value="InterPro"/>
</dbReference>
<dbReference type="RefSeq" id="WP_175552564.1">
    <property type="nucleotide sequence ID" value="NZ_FQZE01000038.1"/>
</dbReference>
<feature type="domain" description="Calcineurin-like phosphoesterase" evidence="3">
    <location>
        <begin position="142"/>
        <end position="292"/>
    </location>
</feature>
<name>A0A1M6N0M7_9BACT</name>
<dbReference type="Gene3D" id="3.60.21.10">
    <property type="match status" value="1"/>
</dbReference>
<dbReference type="SUPFAM" id="SSF49363">
    <property type="entry name" value="Purple acid phosphatase, N-terminal domain"/>
    <property type="match status" value="1"/>
</dbReference>
<feature type="chain" id="PRO_5012319387" evidence="2">
    <location>
        <begin position="19"/>
        <end position="409"/>
    </location>
</feature>
<evidence type="ECO:0000313" key="5">
    <source>
        <dbReference type="EMBL" id="SHJ89166.1"/>
    </source>
</evidence>
<keyword evidence="1 2" id="KW-0732">Signal</keyword>
<dbReference type="Gene3D" id="2.60.40.380">
    <property type="entry name" value="Purple acid phosphatase-like, N-terminal"/>
    <property type="match status" value="1"/>
</dbReference>
<dbReference type="InterPro" id="IPR004843">
    <property type="entry name" value="Calcineurin-like_PHP"/>
</dbReference>
<dbReference type="InterPro" id="IPR015914">
    <property type="entry name" value="PAPs_N"/>
</dbReference>
<dbReference type="AlphaFoldDB" id="A0A1M6N0M7"/>
<gene>
    <name evidence="5" type="ORF">SAMN05444280_1385</name>
</gene>
<feature type="domain" description="Purple acid phosphatase N-terminal" evidence="4">
    <location>
        <begin position="23"/>
        <end position="112"/>
    </location>
</feature>
<evidence type="ECO:0000256" key="2">
    <source>
        <dbReference type="SAM" id="SignalP"/>
    </source>
</evidence>
<protein>
    <submittedName>
        <fullName evidence="5">Predicted phosphohydrolase, MPP superfamily</fullName>
    </submittedName>
</protein>